<dbReference type="PANTHER" id="PTHR34353:SF2">
    <property type="entry name" value="CRISPR-ASSOCIATED ENDONUCLEASE CAS1 1"/>
    <property type="match status" value="1"/>
</dbReference>
<proteinExistence type="predicted"/>
<dbReference type="HOGENOM" id="CLU_2452734_0_0_9"/>
<protein>
    <submittedName>
        <fullName evidence="8">Uncharacterized protein predicted to be involved in DNA repair</fullName>
    </submittedName>
</protein>
<dbReference type="Gene3D" id="3.100.10.20">
    <property type="entry name" value="CRISPR-associated endonuclease Cas1, N-terminal domain"/>
    <property type="match status" value="1"/>
</dbReference>
<dbReference type="EMBL" id="FP929050">
    <property type="protein sequence ID" value="CBL13035.1"/>
    <property type="molecule type" value="Genomic_DNA"/>
</dbReference>
<evidence type="ECO:0000256" key="3">
    <source>
        <dbReference type="ARBA" id="ARBA00022759"/>
    </source>
</evidence>
<evidence type="ECO:0000256" key="5">
    <source>
        <dbReference type="ARBA" id="ARBA00022842"/>
    </source>
</evidence>
<reference evidence="8 9" key="2">
    <citation type="submission" date="2010-03" db="EMBL/GenBank/DDBJ databases">
        <authorList>
            <person name="Pajon A."/>
        </authorList>
    </citation>
    <scope>NUCLEOTIDE SEQUENCE [LARGE SCALE GENOMIC DNA]</scope>
    <source>
        <strain evidence="8 9">XB6B4</strain>
    </source>
</reference>
<evidence type="ECO:0000313" key="8">
    <source>
        <dbReference type="EMBL" id="CBL13035.1"/>
    </source>
</evidence>
<dbReference type="InterPro" id="IPR050646">
    <property type="entry name" value="Cas1"/>
</dbReference>
<accession>D4L095</accession>
<reference evidence="8 9" key="1">
    <citation type="submission" date="2010-03" db="EMBL/GenBank/DDBJ databases">
        <title>The genome sequence of Roseburia intestinalis XB6B4.</title>
        <authorList>
            <consortium name="metaHIT consortium -- http://www.metahit.eu/"/>
            <person name="Pajon A."/>
            <person name="Turner K."/>
            <person name="Parkhill J."/>
            <person name="Bernalier A."/>
        </authorList>
    </citation>
    <scope>NUCLEOTIDE SEQUENCE [LARGE SCALE GENOMIC DNA]</scope>
    <source>
        <strain evidence="8 9">XB6B4</strain>
    </source>
</reference>
<dbReference type="GO" id="GO:0016787">
    <property type="term" value="F:hydrolase activity"/>
    <property type="evidence" value="ECO:0007669"/>
    <property type="project" value="UniProtKB-KW"/>
</dbReference>
<evidence type="ECO:0000256" key="6">
    <source>
        <dbReference type="ARBA" id="ARBA00023118"/>
    </source>
</evidence>
<organism evidence="8 9">
    <name type="scientific">Roseburia intestinalis XB6B4</name>
    <dbReference type="NCBI Taxonomy" id="718255"/>
    <lineage>
        <taxon>Bacteria</taxon>
        <taxon>Bacillati</taxon>
        <taxon>Bacillota</taxon>
        <taxon>Clostridia</taxon>
        <taxon>Lachnospirales</taxon>
        <taxon>Lachnospiraceae</taxon>
        <taxon>Roseburia</taxon>
    </lineage>
</organism>
<comment type="subunit">
    <text evidence="7">Homodimer, forms a heterotetramer with a Cas2 homodimer.</text>
</comment>
<dbReference type="GO" id="GO:0051607">
    <property type="term" value="P:defense response to virus"/>
    <property type="evidence" value="ECO:0007669"/>
    <property type="project" value="UniProtKB-KW"/>
</dbReference>
<keyword evidence="3" id="KW-0255">Endonuclease</keyword>
<dbReference type="GO" id="GO:0003676">
    <property type="term" value="F:nucleic acid binding"/>
    <property type="evidence" value="ECO:0007669"/>
    <property type="project" value="InterPro"/>
</dbReference>
<keyword evidence="5" id="KW-0460">Magnesium</keyword>
<keyword evidence="2" id="KW-0479">Metal-binding</keyword>
<dbReference type="GO" id="GO:0043571">
    <property type="term" value="P:maintenance of CRISPR repeat elements"/>
    <property type="evidence" value="ECO:0007669"/>
    <property type="project" value="InterPro"/>
</dbReference>
<dbReference type="AlphaFoldDB" id="D4L095"/>
<gene>
    <name evidence="8" type="ORF">RO1_25810</name>
</gene>
<evidence type="ECO:0000256" key="1">
    <source>
        <dbReference type="ARBA" id="ARBA00022722"/>
    </source>
</evidence>
<evidence type="ECO:0000256" key="7">
    <source>
        <dbReference type="ARBA" id="ARBA00038592"/>
    </source>
</evidence>
<keyword evidence="4" id="KW-0378">Hydrolase</keyword>
<dbReference type="InterPro" id="IPR002729">
    <property type="entry name" value="CRISPR-assoc_Cas1"/>
</dbReference>
<dbReference type="KEGG" id="rix:RO1_25810"/>
<dbReference type="InterPro" id="IPR042211">
    <property type="entry name" value="CRISPR-assoc_Cas1_N"/>
</dbReference>
<keyword evidence="1" id="KW-0540">Nuclease</keyword>
<dbReference type="GO" id="GO:0004519">
    <property type="term" value="F:endonuclease activity"/>
    <property type="evidence" value="ECO:0007669"/>
    <property type="project" value="UniProtKB-KW"/>
</dbReference>
<dbReference type="PATRIC" id="fig|718255.3.peg.3727"/>
<dbReference type="GO" id="GO:0046872">
    <property type="term" value="F:metal ion binding"/>
    <property type="evidence" value="ECO:0007669"/>
    <property type="project" value="UniProtKB-KW"/>
</dbReference>
<evidence type="ECO:0000256" key="2">
    <source>
        <dbReference type="ARBA" id="ARBA00022723"/>
    </source>
</evidence>
<evidence type="ECO:0000256" key="4">
    <source>
        <dbReference type="ARBA" id="ARBA00022801"/>
    </source>
</evidence>
<dbReference type="Proteomes" id="UP000008953">
    <property type="component" value="Chromosome"/>
</dbReference>
<dbReference type="Pfam" id="PF01867">
    <property type="entry name" value="Cas_Cas1"/>
    <property type="match status" value="1"/>
</dbReference>
<sequence length="89" mass="10061">MSYLYVSEQGASIGIEANRFQVKYKDGMIKSIPAETLEMIEVFGSVQITTRCLTECLKRGVNILFYSTSGAYYGRLISTSHVNVQRQRI</sequence>
<name>D4L095_9FIRM</name>
<evidence type="ECO:0000313" key="9">
    <source>
        <dbReference type="Proteomes" id="UP000008953"/>
    </source>
</evidence>
<dbReference type="PANTHER" id="PTHR34353">
    <property type="entry name" value="CRISPR-ASSOCIATED ENDONUCLEASE CAS1 1"/>
    <property type="match status" value="1"/>
</dbReference>
<keyword evidence="6" id="KW-0051">Antiviral defense</keyword>